<evidence type="ECO:0000259" key="1">
    <source>
        <dbReference type="PROSITE" id="PS51704"/>
    </source>
</evidence>
<dbReference type="GO" id="GO:0008081">
    <property type="term" value="F:phosphoric diester hydrolase activity"/>
    <property type="evidence" value="ECO:0007669"/>
    <property type="project" value="InterPro"/>
</dbReference>
<reference evidence="2 3" key="1">
    <citation type="submission" date="2018-07" db="EMBL/GenBank/DDBJ databases">
        <title>Genome sequences of Haloplanus sp. CBA1112.</title>
        <authorList>
            <person name="Kim Y.B."/>
            <person name="Roh S.W."/>
        </authorList>
    </citation>
    <scope>NUCLEOTIDE SEQUENCE [LARGE SCALE GENOMIC DNA]</scope>
    <source>
        <strain evidence="2 3">CBA1112</strain>
    </source>
</reference>
<evidence type="ECO:0000313" key="2">
    <source>
        <dbReference type="EMBL" id="AXG09074.1"/>
    </source>
</evidence>
<dbReference type="InterPro" id="IPR030395">
    <property type="entry name" value="GP_PDE_dom"/>
</dbReference>
<evidence type="ECO:0000313" key="3">
    <source>
        <dbReference type="Proteomes" id="UP000252985"/>
    </source>
</evidence>
<feature type="domain" description="GP-PDE" evidence="1">
    <location>
        <begin position="9"/>
        <end position="251"/>
    </location>
</feature>
<dbReference type="PANTHER" id="PTHR46211">
    <property type="entry name" value="GLYCEROPHOSPHORYL DIESTER PHOSPHODIESTERASE"/>
    <property type="match status" value="1"/>
</dbReference>
<accession>A0A345EA52</accession>
<dbReference type="PANTHER" id="PTHR46211:SF14">
    <property type="entry name" value="GLYCEROPHOSPHODIESTER PHOSPHODIESTERASE"/>
    <property type="match status" value="1"/>
</dbReference>
<protein>
    <submittedName>
        <fullName evidence="2">Glycerophosphodiester phosphodiesterase</fullName>
    </submittedName>
</protein>
<dbReference type="CDD" id="cd08556">
    <property type="entry name" value="GDPD"/>
    <property type="match status" value="1"/>
</dbReference>
<proteinExistence type="predicted"/>
<dbReference type="Pfam" id="PF03009">
    <property type="entry name" value="GDPD"/>
    <property type="match status" value="1"/>
</dbReference>
<dbReference type="Proteomes" id="UP000252985">
    <property type="component" value="Chromosome"/>
</dbReference>
<dbReference type="GO" id="GO:0006629">
    <property type="term" value="P:lipid metabolic process"/>
    <property type="evidence" value="ECO:0007669"/>
    <property type="project" value="InterPro"/>
</dbReference>
<dbReference type="InterPro" id="IPR017946">
    <property type="entry name" value="PLC-like_Pdiesterase_TIM-brl"/>
</dbReference>
<dbReference type="SUPFAM" id="SSF51695">
    <property type="entry name" value="PLC-like phosphodiesterases"/>
    <property type="match status" value="1"/>
</dbReference>
<dbReference type="AlphaFoldDB" id="A0A345EA52"/>
<name>A0A345EA52_9EURY</name>
<gene>
    <name evidence="2" type="ORF">DU484_03905</name>
</gene>
<sequence>MGGRVRRVTTIIAHRGFAGLNPENTVGAVRAAADRTDRVEVDVVACADGTPVVFHDARLDAEADSRGVTDGSGAVADLPSAAVTAAEVLESGQRVPTLDRLLAETDVPLDVELKRPGAGTGPRGSLPPADRDAARERWLPFVDRVLDLIDGRDARYSSFFEGALAAVRERDASAVLAPLCTDLDTGRALATRYDAGAIHPSLAAVRAAESVPADRTVNVWTVRTWVEARAAVEAGADGLIADYPGLTRWIGKGTGSRD</sequence>
<dbReference type="EMBL" id="CP031148">
    <property type="protein sequence ID" value="AXG09074.1"/>
    <property type="molecule type" value="Genomic_DNA"/>
</dbReference>
<dbReference type="KEGG" id="haq:DU484_03905"/>
<dbReference type="Gene3D" id="3.20.20.190">
    <property type="entry name" value="Phosphatidylinositol (PI) phosphodiesterase"/>
    <property type="match status" value="1"/>
</dbReference>
<dbReference type="PROSITE" id="PS51704">
    <property type="entry name" value="GP_PDE"/>
    <property type="match status" value="1"/>
</dbReference>
<organism evidence="2 3">
    <name type="scientific">Haloplanus rubicundus</name>
    <dbReference type="NCBI Taxonomy" id="1547898"/>
    <lineage>
        <taxon>Archaea</taxon>
        <taxon>Methanobacteriati</taxon>
        <taxon>Methanobacteriota</taxon>
        <taxon>Stenosarchaea group</taxon>
        <taxon>Halobacteria</taxon>
        <taxon>Halobacteriales</taxon>
        <taxon>Haloferacaceae</taxon>
        <taxon>Haloplanus</taxon>
    </lineage>
</organism>